<keyword evidence="1" id="KW-0472">Membrane</keyword>
<dbReference type="eggNOG" id="ENOG5032ZJR">
    <property type="taxonomic scope" value="Bacteria"/>
</dbReference>
<keyword evidence="1" id="KW-1133">Transmembrane helix</keyword>
<keyword evidence="3" id="KW-1185">Reference proteome</keyword>
<dbReference type="Proteomes" id="UP000008908">
    <property type="component" value="Chromosome"/>
</dbReference>
<evidence type="ECO:0000256" key="1">
    <source>
        <dbReference type="SAM" id="Phobius"/>
    </source>
</evidence>
<dbReference type="EMBL" id="CP002999">
    <property type="protein sequence ID" value="AEM72218.1"/>
    <property type="molecule type" value="Genomic_DNA"/>
</dbReference>
<gene>
    <name evidence="2" type="ordered locus">Murru_3198</name>
</gene>
<organism evidence="2 3">
    <name type="scientific">Allomuricauda ruestringensis (strain DSM 13258 / CIP 107369 / LMG 19739 / B1)</name>
    <name type="common">Muricauda ruestringensis</name>
    <dbReference type="NCBI Taxonomy" id="886377"/>
    <lineage>
        <taxon>Bacteria</taxon>
        <taxon>Pseudomonadati</taxon>
        <taxon>Bacteroidota</taxon>
        <taxon>Flavobacteriia</taxon>
        <taxon>Flavobacteriales</taxon>
        <taxon>Flavobacteriaceae</taxon>
        <taxon>Flagellimonas</taxon>
    </lineage>
</organism>
<protein>
    <recommendedName>
        <fullName evidence="4">TonB C-terminal domain-containing protein</fullName>
    </recommendedName>
</protein>
<evidence type="ECO:0000313" key="3">
    <source>
        <dbReference type="Proteomes" id="UP000008908"/>
    </source>
</evidence>
<reference evidence="2 3" key="2">
    <citation type="journal article" date="2012" name="Stand. Genomic Sci.">
        <title>Complete genome sequence of the facultatively anaerobic, appendaged bacterium Muricauda ruestringensis type strain (B1(T)).</title>
        <authorList>
            <person name="Huntemann M."/>
            <person name="Teshima H."/>
            <person name="Lapidus A."/>
            <person name="Nolan M."/>
            <person name="Lucas S."/>
            <person name="Hammon N."/>
            <person name="Deshpande S."/>
            <person name="Cheng J.F."/>
            <person name="Tapia R."/>
            <person name="Goodwin L.A."/>
            <person name="Pitluck S."/>
            <person name="Liolios K."/>
            <person name="Pagani I."/>
            <person name="Ivanova N."/>
            <person name="Mavromatis K."/>
            <person name="Mikhailova N."/>
            <person name="Pati A."/>
            <person name="Chen A."/>
            <person name="Palaniappan K."/>
            <person name="Land M."/>
            <person name="Hauser L."/>
            <person name="Pan C."/>
            <person name="Brambilla E.M."/>
            <person name="Rohde M."/>
            <person name="Spring S."/>
            <person name="Goker M."/>
            <person name="Detter J.C."/>
            <person name="Bristow J."/>
            <person name="Eisen J.A."/>
            <person name="Markowitz V."/>
            <person name="Hugenholtz P."/>
            <person name="Kyrpides N.C."/>
            <person name="Klenk H.P."/>
            <person name="Woyke T."/>
        </authorList>
    </citation>
    <scope>NUCLEOTIDE SEQUENCE [LARGE SCALE GENOMIC DNA]</scope>
    <source>
        <strain evidence="3">DSM 13258 / LMG 19739 / B1</strain>
    </source>
</reference>
<sequence>MKRKINIWLLVSFVIAALLTLWIYLKLNEHVGDISNDSAMDSAEFSPCSDYRILQYYQIGTYYQGGKKAIKTELLPKIKTDGLPKNGLLTVRFVVNCQGETGYFRTKMIDPDLKDVATPIEASKHFYGLISELKGWVPGQIEGKPADSYAQIAFKLEEGKITDIF</sequence>
<dbReference type="STRING" id="886377.Murru_3198"/>
<dbReference type="OrthoDB" id="883593at2"/>
<dbReference type="HOGENOM" id="CLU_128165_0_0_10"/>
<accession>G2PLU9</accession>
<keyword evidence="1" id="KW-0812">Transmembrane</keyword>
<name>G2PLU9_ALLRU</name>
<reference evidence="3" key="1">
    <citation type="submission" date="2011-08" db="EMBL/GenBank/DDBJ databases">
        <title>The complete genome of Muricauda ruestringensis DSM 13258.</title>
        <authorList>
            <person name="Lucas S."/>
            <person name="Han J."/>
            <person name="Lapidus A."/>
            <person name="Bruce D."/>
            <person name="Goodwin L."/>
            <person name="Pitluck S."/>
            <person name="Peters L."/>
            <person name="Kyrpides N."/>
            <person name="Mavromatis K."/>
            <person name="Ivanova N."/>
            <person name="Ovchinnikova G."/>
            <person name="Teshima H."/>
            <person name="Detter J.C."/>
            <person name="Tapia R."/>
            <person name="Han C."/>
            <person name="Land M."/>
            <person name="Hauser L."/>
            <person name="Markowitz V."/>
            <person name="Cheng J.-F."/>
            <person name="Hugenholtz P."/>
            <person name="Woyke T."/>
            <person name="Wu D."/>
            <person name="Spring S."/>
            <person name="Schroeder M."/>
            <person name="Brambilla E."/>
            <person name="Klenk H.-P."/>
            <person name="Eisen J.A."/>
        </authorList>
    </citation>
    <scope>NUCLEOTIDE SEQUENCE [LARGE SCALE GENOMIC DNA]</scope>
    <source>
        <strain evidence="3">DSM 13258 / LMG 19739 / B1</strain>
    </source>
</reference>
<evidence type="ECO:0008006" key="4">
    <source>
        <dbReference type="Google" id="ProtNLM"/>
    </source>
</evidence>
<dbReference type="RefSeq" id="WP_014034497.1">
    <property type="nucleotide sequence ID" value="NC_015945.1"/>
</dbReference>
<feature type="transmembrane region" description="Helical" evidence="1">
    <location>
        <begin position="7"/>
        <end position="25"/>
    </location>
</feature>
<dbReference type="AlphaFoldDB" id="G2PLU9"/>
<dbReference type="KEGG" id="mrs:Murru_3198"/>
<proteinExistence type="predicted"/>
<evidence type="ECO:0000313" key="2">
    <source>
        <dbReference type="EMBL" id="AEM72218.1"/>
    </source>
</evidence>